<dbReference type="GO" id="GO:0016787">
    <property type="term" value="F:hydrolase activity"/>
    <property type="evidence" value="ECO:0007669"/>
    <property type="project" value="UniProtKB-KW"/>
</dbReference>
<dbReference type="Proteomes" id="UP000662747">
    <property type="component" value="Chromosome"/>
</dbReference>
<dbReference type="PROSITE" id="PS51257">
    <property type="entry name" value="PROKAR_LIPOPROTEIN"/>
    <property type="match status" value="1"/>
</dbReference>
<organism evidence="2 3">
    <name type="scientific">Pyxidicoccus parkwayensis</name>
    <dbReference type="NCBI Taxonomy" id="2813578"/>
    <lineage>
        <taxon>Bacteria</taxon>
        <taxon>Pseudomonadati</taxon>
        <taxon>Myxococcota</taxon>
        <taxon>Myxococcia</taxon>
        <taxon>Myxococcales</taxon>
        <taxon>Cystobacterineae</taxon>
        <taxon>Myxococcaceae</taxon>
        <taxon>Pyxidicoccus</taxon>
    </lineage>
</organism>
<sequence>MSRLGTRRAVLVALAVGCVALASCKPHGEAPTGPRPTRVLFIGNSYTYYNNLPRMLEALAASASPPLPVETRAVVVGGAQLKTHWDDGKALKVLREGGWDYVVLQEQSTLGGLLVDGRLEINDPERVFFPYARKFDSEVRRQGAKTLLSLTWSRQWAPEAQVRLNHAFFSLGRELGATVVPMGPAWLTVREQHPEVSLYVADGSHPNPAGTYLAACTLYATLFGRSPEGLTSTVRGVPTPDGKPRGGETTLVSLPEPTARLLQQTAWKTVEALKAHGDTVEPLPPRTLPSLPSGVGMRWDSLPGVWKGELRFYPEQMGLSPAALRLELKPDGDGYDGVLRITFEDGRSDGPFEVRAERTPEGTLRFTSPFGQGEPGEVRYDAVMSGDGKLVGTAVQEDRDTLDRMLGSWRLERAR</sequence>
<reference evidence="2 3" key="1">
    <citation type="submission" date="2021-02" db="EMBL/GenBank/DDBJ databases">
        <title>De Novo genome assembly of isolated myxobacteria.</title>
        <authorList>
            <person name="Stevens D.C."/>
        </authorList>
    </citation>
    <scope>NUCLEOTIDE SEQUENCE [LARGE SCALE GENOMIC DNA]</scope>
    <source>
        <strain evidence="3">SCPEA02</strain>
    </source>
</reference>
<evidence type="ECO:0000313" key="3">
    <source>
        <dbReference type="Proteomes" id="UP000662747"/>
    </source>
</evidence>
<feature type="signal peptide" evidence="1">
    <location>
        <begin position="1"/>
        <end position="22"/>
    </location>
</feature>
<evidence type="ECO:0000313" key="2">
    <source>
        <dbReference type="EMBL" id="QSQ23023.1"/>
    </source>
</evidence>
<gene>
    <name evidence="2" type="ORF">JY651_49390</name>
</gene>
<dbReference type="SUPFAM" id="SSF52266">
    <property type="entry name" value="SGNH hydrolase"/>
    <property type="match status" value="1"/>
</dbReference>
<keyword evidence="2" id="KW-0378">Hydrolase</keyword>
<dbReference type="RefSeq" id="WP_206724599.1">
    <property type="nucleotide sequence ID" value="NZ_CP071090.1"/>
</dbReference>
<dbReference type="EMBL" id="CP071090">
    <property type="protein sequence ID" value="QSQ23023.1"/>
    <property type="molecule type" value="Genomic_DNA"/>
</dbReference>
<keyword evidence="1" id="KW-0732">Signal</keyword>
<proteinExistence type="predicted"/>
<accession>A0ABX7NX38</accession>
<dbReference type="InterPro" id="IPR036514">
    <property type="entry name" value="SGNH_hydro_sf"/>
</dbReference>
<name>A0ABX7NX38_9BACT</name>
<keyword evidence="3" id="KW-1185">Reference proteome</keyword>
<dbReference type="Gene3D" id="3.40.50.1110">
    <property type="entry name" value="SGNH hydrolase"/>
    <property type="match status" value="1"/>
</dbReference>
<feature type="chain" id="PRO_5046286796" evidence="1">
    <location>
        <begin position="23"/>
        <end position="415"/>
    </location>
</feature>
<evidence type="ECO:0000256" key="1">
    <source>
        <dbReference type="SAM" id="SignalP"/>
    </source>
</evidence>
<protein>
    <submittedName>
        <fullName evidence="2">SGNH/GDSL hydrolase family protein</fullName>
    </submittedName>
</protein>